<sequence length="266" mass="28494">MPGATLWTRTSEGGDFRILPDGCMDLLLSDDELIVAGPDSRAWIGTAEPGTEFAGIRFAPGMAPRFLGVPARELLNQRVSLGDLWSPSRSRRLADQVRSADVPALALEQMVADLTEEPADRLITQVLRAVRDGVLRGGSRMLRGSPRANETRDGVGLRAGRTPTVSGTPARRPDGGAAMLEDGAGVLSLASSVGLSERQLHRRCLDAFGYGPKMLDRVLHLNVALDHARTGLALAEVAARFGYADQAHFTRDVKALTGLPPRLLLS</sequence>
<gene>
    <name evidence="6" type="ORF">EV646_106198</name>
</gene>
<feature type="region of interest" description="Disordered" evidence="4">
    <location>
        <begin position="138"/>
        <end position="172"/>
    </location>
</feature>
<dbReference type="EMBL" id="SLWR01000006">
    <property type="protein sequence ID" value="TCO46959.1"/>
    <property type="molecule type" value="Genomic_DNA"/>
</dbReference>
<dbReference type="SMART" id="SM00342">
    <property type="entry name" value="HTH_ARAC"/>
    <property type="match status" value="1"/>
</dbReference>
<evidence type="ECO:0000313" key="7">
    <source>
        <dbReference type="Proteomes" id="UP000295573"/>
    </source>
</evidence>
<keyword evidence="7" id="KW-1185">Reference proteome</keyword>
<keyword evidence="3" id="KW-0804">Transcription</keyword>
<organism evidence="6 7">
    <name type="scientific">Kribbella antiqua</name>
    <dbReference type="NCBI Taxonomy" id="2512217"/>
    <lineage>
        <taxon>Bacteria</taxon>
        <taxon>Bacillati</taxon>
        <taxon>Actinomycetota</taxon>
        <taxon>Actinomycetes</taxon>
        <taxon>Propionibacteriales</taxon>
        <taxon>Kribbellaceae</taxon>
        <taxon>Kribbella</taxon>
    </lineage>
</organism>
<dbReference type="PANTHER" id="PTHR46796:SF15">
    <property type="entry name" value="BLL1074 PROTEIN"/>
    <property type="match status" value="1"/>
</dbReference>
<evidence type="ECO:0000256" key="1">
    <source>
        <dbReference type="ARBA" id="ARBA00023015"/>
    </source>
</evidence>
<proteinExistence type="predicted"/>
<accession>A0A4R2IS28</accession>
<evidence type="ECO:0000313" key="6">
    <source>
        <dbReference type="EMBL" id="TCO46959.1"/>
    </source>
</evidence>
<evidence type="ECO:0000256" key="3">
    <source>
        <dbReference type="ARBA" id="ARBA00023163"/>
    </source>
</evidence>
<dbReference type="AlphaFoldDB" id="A0A4R2IS28"/>
<reference evidence="6 7" key="1">
    <citation type="journal article" date="2015" name="Stand. Genomic Sci.">
        <title>Genomic Encyclopedia of Bacterial and Archaeal Type Strains, Phase III: the genomes of soil and plant-associated and newly described type strains.</title>
        <authorList>
            <person name="Whitman W.B."/>
            <person name="Woyke T."/>
            <person name="Klenk H.P."/>
            <person name="Zhou Y."/>
            <person name="Lilburn T.G."/>
            <person name="Beck B.J."/>
            <person name="De Vos P."/>
            <person name="Vandamme P."/>
            <person name="Eisen J.A."/>
            <person name="Garrity G."/>
            <person name="Hugenholtz P."/>
            <person name="Kyrpides N.C."/>
        </authorList>
    </citation>
    <scope>NUCLEOTIDE SEQUENCE [LARGE SCALE GENOMIC DNA]</scope>
    <source>
        <strain evidence="6 7">VKM Ac-2541</strain>
    </source>
</reference>
<dbReference type="Gene3D" id="1.10.10.60">
    <property type="entry name" value="Homeodomain-like"/>
    <property type="match status" value="1"/>
</dbReference>
<dbReference type="PROSITE" id="PS01124">
    <property type="entry name" value="HTH_ARAC_FAMILY_2"/>
    <property type="match status" value="1"/>
</dbReference>
<dbReference type="InterPro" id="IPR050204">
    <property type="entry name" value="AraC_XylS_family_regulators"/>
</dbReference>
<keyword evidence="2" id="KW-0238">DNA-binding</keyword>
<dbReference type="PANTHER" id="PTHR46796">
    <property type="entry name" value="HTH-TYPE TRANSCRIPTIONAL ACTIVATOR RHAS-RELATED"/>
    <property type="match status" value="1"/>
</dbReference>
<dbReference type="InterPro" id="IPR046532">
    <property type="entry name" value="DUF6597"/>
</dbReference>
<protein>
    <submittedName>
        <fullName evidence="6">Helix-turn-helix protein</fullName>
    </submittedName>
</protein>
<comment type="caution">
    <text evidence="6">The sequence shown here is derived from an EMBL/GenBank/DDBJ whole genome shotgun (WGS) entry which is preliminary data.</text>
</comment>
<evidence type="ECO:0000256" key="4">
    <source>
        <dbReference type="SAM" id="MobiDB-lite"/>
    </source>
</evidence>
<dbReference type="Proteomes" id="UP000295573">
    <property type="component" value="Unassembled WGS sequence"/>
</dbReference>
<feature type="domain" description="HTH araC/xylS-type" evidence="5">
    <location>
        <begin position="188"/>
        <end position="266"/>
    </location>
</feature>
<keyword evidence="1" id="KW-0805">Transcription regulation</keyword>
<dbReference type="GO" id="GO:0003700">
    <property type="term" value="F:DNA-binding transcription factor activity"/>
    <property type="evidence" value="ECO:0007669"/>
    <property type="project" value="InterPro"/>
</dbReference>
<evidence type="ECO:0000259" key="5">
    <source>
        <dbReference type="PROSITE" id="PS01124"/>
    </source>
</evidence>
<dbReference type="InterPro" id="IPR018060">
    <property type="entry name" value="HTH_AraC"/>
</dbReference>
<name>A0A4R2IS28_9ACTN</name>
<dbReference type="Pfam" id="PF20240">
    <property type="entry name" value="DUF6597"/>
    <property type="match status" value="1"/>
</dbReference>
<evidence type="ECO:0000256" key="2">
    <source>
        <dbReference type="ARBA" id="ARBA00023125"/>
    </source>
</evidence>
<dbReference type="Pfam" id="PF12833">
    <property type="entry name" value="HTH_18"/>
    <property type="match status" value="1"/>
</dbReference>
<dbReference type="GO" id="GO:0043565">
    <property type="term" value="F:sequence-specific DNA binding"/>
    <property type="evidence" value="ECO:0007669"/>
    <property type="project" value="InterPro"/>
</dbReference>